<sequence length="118" mass="13086">MFRSQKGISVVTAIFIITVIAIVGTILAVQVITQSEETGNEYLSTQALYYAESGAYSAMIDIYTNNSLTQSTYDFGNGRANLTVSQNGNLWIIESEGICGDTSTEKYARRKLRVIYRH</sequence>
<keyword evidence="1" id="KW-0812">Transmembrane</keyword>
<accession>A0A7R6PZU2</accession>
<dbReference type="RefSeq" id="WP_201327164.1">
    <property type="nucleotide sequence ID" value="NZ_AP017470.1"/>
</dbReference>
<feature type="transmembrane region" description="Helical" evidence="1">
    <location>
        <begin position="7"/>
        <end position="29"/>
    </location>
</feature>
<dbReference type="KEGG" id="thyd:TTHT_1350"/>
<evidence type="ECO:0000313" key="2">
    <source>
        <dbReference type="EMBL" id="BBB32863.1"/>
    </source>
</evidence>
<reference evidence="2 3" key="1">
    <citation type="journal article" date="2012" name="Extremophiles">
        <title>Thermotomaculum hydrothermale gen. nov., sp. nov., a novel heterotrophic thermophile within the phylum Acidobacteria from a deep-sea hydrothermal vent chimney in the Southern Okinawa Trough.</title>
        <authorList>
            <person name="Izumi H."/>
            <person name="Nunoura T."/>
            <person name="Miyazaki M."/>
            <person name="Mino S."/>
            <person name="Toki T."/>
            <person name="Takai K."/>
            <person name="Sako Y."/>
            <person name="Sawabe T."/>
            <person name="Nakagawa S."/>
        </authorList>
    </citation>
    <scope>NUCLEOTIDE SEQUENCE [LARGE SCALE GENOMIC DNA]</scope>
    <source>
        <strain evidence="2 3">AC55</strain>
    </source>
</reference>
<keyword evidence="1" id="KW-0472">Membrane</keyword>
<dbReference type="Proteomes" id="UP000595564">
    <property type="component" value="Chromosome"/>
</dbReference>
<keyword evidence="3" id="KW-1185">Reference proteome</keyword>
<dbReference type="AlphaFoldDB" id="A0A7R6PZU2"/>
<evidence type="ECO:0000256" key="1">
    <source>
        <dbReference type="SAM" id="Phobius"/>
    </source>
</evidence>
<evidence type="ECO:0000313" key="3">
    <source>
        <dbReference type="Proteomes" id="UP000595564"/>
    </source>
</evidence>
<organism evidence="2 3">
    <name type="scientific">Thermotomaculum hydrothermale</name>
    <dbReference type="NCBI Taxonomy" id="981385"/>
    <lineage>
        <taxon>Bacteria</taxon>
        <taxon>Pseudomonadati</taxon>
        <taxon>Acidobacteriota</taxon>
        <taxon>Holophagae</taxon>
        <taxon>Thermotomaculales</taxon>
        <taxon>Thermotomaculaceae</taxon>
        <taxon>Thermotomaculum</taxon>
    </lineage>
</organism>
<name>A0A7R6PZU2_9BACT</name>
<proteinExistence type="predicted"/>
<dbReference type="EMBL" id="AP017470">
    <property type="protein sequence ID" value="BBB32863.1"/>
    <property type="molecule type" value="Genomic_DNA"/>
</dbReference>
<gene>
    <name evidence="2" type="primary">mshP</name>
    <name evidence="2" type="ORF">TTHT_1350</name>
</gene>
<protein>
    <submittedName>
        <fullName evidence="2">MSHA biogenesis protein MshP</fullName>
    </submittedName>
</protein>
<keyword evidence="1" id="KW-1133">Transmembrane helix</keyword>